<dbReference type="eggNOG" id="ENOG5030MUH">
    <property type="taxonomic scope" value="Bacteria"/>
</dbReference>
<gene>
    <name evidence="2" type="ordered locus">Gbro_2529</name>
</gene>
<dbReference type="EMBL" id="CP001802">
    <property type="protein sequence ID" value="ACY21770.1"/>
    <property type="molecule type" value="Genomic_DNA"/>
</dbReference>
<feature type="chain" id="PRO_5003010123" description="Secreted protein" evidence="1">
    <location>
        <begin position="31"/>
        <end position="268"/>
    </location>
</feature>
<proteinExistence type="predicted"/>
<dbReference type="STRING" id="526226.Gbro_2529"/>
<dbReference type="HOGENOM" id="CLU_1037315_0_0_11"/>
<organism evidence="2 3">
    <name type="scientific">Gordonia bronchialis (strain ATCC 25592 / DSM 43247 / BCRC 13721 / JCM 3198 / KCTC 3076 / NBRC 16047 / NCTC 10667)</name>
    <name type="common">Rhodococcus bronchialis</name>
    <dbReference type="NCBI Taxonomy" id="526226"/>
    <lineage>
        <taxon>Bacteria</taxon>
        <taxon>Bacillati</taxon>
        <taxon>Actinomycetota</taxon>
        <taxon>Actinomycetes</taxon>
        <taxon>Mycobacteriales</taxon>
        <taxon>Gordoniaceae</taxon>
        <taxon>Gordonia</taxon>
    </lineage>
</organism>
<dbReference type="KEGG" id="gbr:Gbro_2529"/>
<evidence type="ECO:0000256" key="1">
    <source>
        <dbReference type="SAM" id="SignalP"/>
    </source>
</evidence>
<dbReference type="RefSeq" id="WP_012834325.1">
    <property type="nucleotide sequence ID" value="NC_013441.1"/>
</dbReference>
<evidence type="ECO:0000313" key="3">
    <source>
        <dbReference type="Proteomes" id="UP000001219"/>
    </source>
</evidence>
<reference evidence="3" key="1">
    <citation type="submission" date="2009-10" db="EMBL/GenBank/DDBJ databases">
        <title>The complete chromosome of Gordonia bronchialis DSM 43247.</title>
        <authorList>
            <consortium name="US DOE Joint Genome Institute (JGI-PGF)"/>
            <person name="Lucas S."/>
            <person name="Copeland A."/>
            <person name="Lapidus A."/>
            <person name="Glavina del Rio T."/>
            <person name="Dalin E."/>
            <person name="Tice H."/>
            <person name="Bruce D."/>
            <person name="Goodwin L."/>
            <person name="Pitluck S."/>
            <person name="Kyrpides N."/>
            <person name="Mavromatis K."/>
            <person name="Ivanova N."/>
            <person name="Ovchinnikova G."/>
            <person name="Saunders E."/>
            <person name="Brettin T."/>
            <person name="Detter J.C."/>
            <person name="Han C."/>
            <person name="Larimer F."/>
            <person name="Land M."/>
            <person name="Hauser L."/>
            <person name="Markowitz V."/>
            <person name="Cheng J.-F."/>
            <person name="Hugenholtz P."/>
            <person name="Woyke T."/>
            <person name="Wu D."/>
            <person name="Jando M."/>
            <person name="Schneider S."/>
            <person name="Goeker M."/>
            <person name="Klenk H.-P."/>
            <person name="Eisen J.A."/>
        </authorList>
    </citation>
    <scope>NUCLEOTIDE SEQUENCE [LARGE SCALE GENOMIC DNA]</scope>
    <source>
        <strain evidence="3">ATCC 25592 / DSM 43247 / BCRC 13721 / JCM 3198 / KCTC 3076 / NBRC 16047 / NCTC 10667</strain>
    </source>
</reference>
<dbReference type="Proteomes" id="UP000001219">
    <property type="component" value="Chromosome"/>
</dbReference>
<dbReference type="AlphaFoldDB" id="D0LEP6"/>
<accession>D0LEP6</accession>
<feature type="signal peptide" evidence="1">
    <location>
        <begin position="1"/>
        <end position="30"/>
    </location>
</feature>
<evidence type="ECO:0000313" key="2">
    <source>
        <dbReference type="EMBL" id="ACY21770.1"/>
    </source>
</evidence>
<reference evidence="2 3" key="2">
    <citation type="journal article" date="2010" name="Stand. Genomic Sci.">
        <title>Complete genome sequence of Gordonia bronchialis type strain (3410).</title>
        <authorList>
            <person name="Ivanova N."/>
            <person name="Sikorski J."/>
            <person name="Jando M."/>
            <person name="Lapidus A."/>
            <person name="Nolan M."/>
            <person name="Lucas S."/>
            <person name="Del Rio T.G."/>
            <person name="Tice H."/>
            <person name="Copeland A."/>
            <person name="Cheng J.F."/>
            <person name="Chen F."/>
            <person name="Bruce D."/>
            <person name="Goodwin L."/>
            <person name="Pitluck S."/>
            <person name="Mavromatis K."/>
            <person name="Ovchinnikova G."/>
            <person name="Pati A."/>
            <person name="Chen A."/>
            <person name="Palaniappan K."/>
            <person name="Land M."/>
            <person name="Hauser L."/>
            <person name="Chang Y.J."/>
            <person name="Jeffries C.D."/>
            <person name="Chain P."/>
            <person name="Saunders E."/>
            <person name="Han C."/>
            <person name="Detter J.C."/>
            <person name="Brettin T."/>
            <person name="Rohde M."/>
            <person name="Goker M."/>
            <person name="Bristow J."/>
            <person name="Eisen J.A."/>
            <person name="Markowitz V."/>
            <person name="Hugenholtz P."/>
            <person name="Klenk H.P."/>
            <person name="Kyrpides N.C."/>
        </authorList>
    </citation>
    <scope>NUCLEOTIDE SEQUENCE [LARGE SCALE GENOMIC DNA]</scope>
    <source>
        <strain evidence="3">ATCC 25592 / DSM 43247 / BCRC 13721 / JCM 3198 / KCTC 3076 / NBRC 16047 / NCTC 10667</strain>
    </source>
</reference>
<dbReference type="OrthoDB" id="4628712at2"/>
<protein>
    <recommendedName>
        <fullName evidence="4">Secreted protein</fullName>
    </recommendedName>
</protein>
<keyword evidence="3" id="KW-1185">Reference proteome</keyword>
<evidence type="ECO:0008006" key="4">
    <source>
        <dbReference type="Google" id="ProtNLM"/>
    </source>
</evidence>
<name>D0LEP6_GORB4</name>
<sequence>MVRSHRSVAAGLVVIAALSAPALLAAPASAQPTPGMPAGVSGQPAPPPGAIAWAIARNQLTYCSLICPHIVDGLVEVPVALVRAPGVYAQARALTGSADRALGIASASVTAPARSAMTGIIDNDLQIVLPRAQNALEVAVVEVLTVNDTLQAGAPPSVVRRAVDDGRIAILDALNAPVVADPPQIARPSTPAQIAAVDAIEVGSAVLFQAPEIVMAGATESADIAAGHLAVHGDPLAARRAGLAHLDRTIAQADQVIGDASRNRHAHR</sequence>
<keyword evidence="1" id="KW-0732">Signal</keyword>